<dbReference type="EMBL" id="CAJPWZ010001866">
    <property type="protein sequence ID" value="CAG2226046.1"/>
    <property type="molecule type" value="Genomic_DNA"/>
</dbReference>
<gene>
    <name evidence="3" type="ORF">MEDL_39132</name>
</gene>
<evidence type="ECO:0000313" key="4">
    <source>
        <dbReference type="Proteomes" id="UP000683360"/>
    </source>
</evidence>
<feature type="region of interest" description="Disordered" evidence="1">
    <location>
        <begin position="114"/>
        <end position="135"/>
    </location>
</feature>
<keyword evidence="4" id="KW-1185">Reference proteome</keyword>
<accession>A0A8S3SX74</accession>
<feature type="region of interest" description="Disordered" evidence="1">
    <location>
        <begin position="152"/>
        <end position="175"/>
    </location>
</feature>
<feature type="transmembrane region" description="Helical" evidence="2">
    <location>
        <begin position="33"/>
        <end position="56"/>
    </location>
</feature>
<evidence type="ECO:0000256" key="2">
    <source>
        <dbReference type="SAM" id="Phobius"/>
    </source>
</evidence>
<sequence length="224" mass="25450">MFSCRCDNKYGCINTTTKDTGDINTKFENKDSIIYIGCVGLLTIVVIILLTYICCIKTKKGTALEKANPKHGNGITSAEKHVLHWTSDKNMIDETLYDKIDDNFLGDIKANEENKNIADEEDDSNQSTTDVNDGYLNPYQPIISIEVDVHEYSSTKNEDDNSTTSDENQRDSGYLHPYQSLKTDISETKHEYTGLETNGYRYTRNQHSEEIMHSYRNGCNKDLS</sequence>
<evidence type="ECO:0000313" key="3">
    <source>
        <dbReference type="EMBL" id="CAG2226046.1"/>
    </source>
</evidence>
<organism evidence="3 4">
    <name type="scientific">Mytilus edulis</name>
    <name type="common">Blue mussel</name>
    <dbReference type="NCBI Taxonomy" id="6550"/>
    <lineage>
        <taxon>Eukaryota</taxon>
        <taxon>Metazoa</taxon>
        <taxon>Spiralia</taxon>
        <taxon>Lophotrochozoa</taxon>
        <taxon>Mollusca</taxon>
        <taxon>Bivalvia</taxon>
        <taxon>Autobranchia</taxon>
        <taxon>Pteriomorphia</taxon>
        <taxon>Mytilida</taxon>
        <taxon>Mytiloidea</taxon>
        <taxon>Mytilidae</taxon>
        <taxon>Mytilinae</taxon>
        <taxon>Mytilus</taxon>
    </lineage>
</organism>
<dbReference type="OrthoDB" id="6184428at2759"/>
<dbReference type="AlphaFoldDB" id="A0A8S3SX74"/>
<protein>
    <submittedName>
        <fullName evidence="3">Uncharacterized protein</fullName>
    </submittedName>
</protein>
<proteinExistence type="predicted"/>
<dbReference type="Proteomes" id="UP000683360">
    <property type="component" value="Unassembled WGS sequence"/>
</dbReference>
<keyword evidence="2" id="KW-1133">Transmembrane helix</keyword>
<keyword evidence="2" id="KW-0472">Membrane</keyword>
<reference evidence="3" key="1">
    <citation type="submission" date="2021-03" db="EMBL/GenBank/DDBJ databases">
        <authorList>
            <person name="Bekaert M."/>
        </authorList>
    </citation>
    <scope>NUCLEOTIDE SEQUENCE</scope>
</reference>
<evidence type="ECO:0000256" key="1">
    <source>
        <dbReference type="SAM" id="MobiDB-lite"/>
    </source>
</evidence>
<comment type="caution">
    <text evidence="3">The sequence shown here is derived from an EMBL/GenBank/DDBJ whole genome shotgun (WGS) entry which is preliminary data.</text>
</comment>
<keyword evidence="2" id="KW-0812">Transmembrane</keyword>
<name>A0A8S3SX74_MYTED</name>